<evidence type="ECO:0000313" key="3">
    <source>
        <dbReference type="Proteomes" id="UP001596122"/>
    </source>
</evidence>
<sequence length="454" mass="47909">MAAAAVVGASAPAGAAVPDGPSGQKGSGGDVSGLESGLEVRPAEGADEAAASTARAAAAASATVRISSCFVLDSWGTVEVSGVLVADSASATTFTVVDSFGFEEPVDVPAGAAVEFSYLEDAGPTSVEVRVGGSTIAGSTRDVPDCTPTTIAPTGRDELIRWEGDALGEFVDVLADGNTEFLRELRLSWDGRDSYAAVAVEADRTAGEELLRYNIRTGNKQVIDPVVGADGGLDLQWLAFADWSPGWSTARPVELDGTPGSELVLYNATTGRQVILDFIEDGRALTVSDRQWSKGWDVVEPIQLDADSLSELVVYNSLTGRQVLVNLFPNGTTGTYSDRQWSRGWDTVEPIELDGDRLSELMVYNSTTGRQVLVNLFADGSTGTFSDRQWSKGWDVVTALESDTTALSELALYNSATGRHVLIDLKAGGGTGTYLDTFWGRGWSDAIRIDLDGR</sequence>
<proteinExistence type="predicted"/>
<feature type="compositionally biased region" description="Low complexity" evidence="1">
    <location>
        <begin position="1"/>
        <end position="22"/>
    </location>
</feature>
<comment type="caution">
    <text evidence="2">The sequence shown here is derived from an EMBL/GenBank/DDBJ whole genome shotgun (WGS) entry which is preliminary data.</text>
</comment>
<accession>A0ABW0GKJ6</accession>
<dbReference type="RefSeq" id="WP_340266263.1">
    <property type="nucleotide sequence ID" value="NZ_JBBEOG010000001.1"/>
</dbReference>
<organism evidence="2 3">
    <name type="scientific">Aquipuribacter nitratireducens</name>
    <dbReference type="NCBI Taxonomy" id="650104"/>
    <lineage>
        <taxon>Bacteria</taxon>
        <taxon>Bacillati</taxon>
        <taxon>Actinomycetota</taxon>
        <taxon>Actinomycetes</taxon>
        <taxon>Micrococcales</taxon>
        <taxon>Intrasporangiaceae</taxon>
        <taxon>Aquipuribacter</taxon>
    </lineage>
</organism>
<evidence type="ECO:0000313" key="2">
    <source>
        <dbReference type="EMBL" id="MFC5379496.1"/>
    </source>
</evidence>
<protein>
    <submittedName>
        <fullName evidence="2">Uncharacterized protein</fullName>
    </submittedName>
</protein>
<feature type="region of interest" description="Disordered" evidence="1">
    <location>
        <begin position="1"/>
        <end position="46"/>
    </location>
</feature>
<evidence type="ECO:0000256" key="1">
    <source>
        <dbReference type="SAM" id="MobiDB-lite"/>
    </source>
</evidence>
<gene>
    <name evidence="2" type="ORF">ACFPJ6_01700</name>
</gene>
<dbReference type="EMBL" id="JBHSLD010000001">
    <property type="protein sequence ID" value="MFC5379496.1"/>
    <property type="molecule type" value="Genomic_DNA"/>
</dbReference>
<dbReference type="Proteomes" id="UP001596122">
    <property type="component" value="Unassembled WGS sequence"/>
</dbReference>
<reference evidence="3" key="1">
    <citation type="journal article" date="2019" name="Int. J. Syst. Evol. Microbiol.">
        <title>The Global Catalogue of Microorganisms (GCM) 10K type strain sequencing project: providing services to taxonomists for standard genome sequencing and annotation.</title>
        <authorList>
            <consortium name="The Broad Institute Genomics Platform"/>
            <consortium name="The Broad Institute Genome Sequencing Center for Infectious Disease"/>
            <person name="Wu L."/>
            <person name="Ma J."/>
        </authorList>
    </citation>
    <scope>NUCLEOTIDE SEQUENCE [LARGE SCALE GENOMIC DNA]</scope>
    <source>
        <strain evidence="3">CCUG 43114</strain>
    </source>
</reference>
<name>A0ABW0GKJ6_9MICO</name>
<keyword evidence="3" id="KW-1185">Reference proteome</keyword>